<protein>
    <submittedName>
        <fullName evidence="6">Mfs transporter</fullName>
    </submittedName>
</protein>
<dbReference type="PROSITE" id="PS50850">
    <property type="entry name" value="MFS"/>
    <property type="match status" value="1"/>
</dbReference>
<comment type="subcellular location">
    <subcellularLocation>
        <location evidence="1">Membrane</location>
        <topology evidence="1">Multi-pass membrane protein</topology>
    </subcellularLocation>
</comment>
<keyword evidence="4" id="KW-1133">Transmembrane helix</keyword>
<comment type="similarity">
    <text evidence="2">Belongs to the major facilitator superfamily. Monocarboxylate porter (TC 2.A.1.13) family.</text>
</comment>
<sequence>MVQKGRLCNRTQNHRFGIFLSSSHTTLKRCSSVRPFYEALQTRVALQSSVTVSHDGEKDGCQQSQDTFTQYESKEEIKSEKSIQQEDDVSSHTLPAEDDVEKNDAAKDEAPDGGYGWFIVLGAFLVQISSYGMTSSCLYETTLIIVSQTKGVMQEYYEREVFGDRVSNPAFQLSFVGTLISVFANLMGPLATILLSYFGTKVVLILGTLFIAIGLFMAGFATEIFHLYLTQGLSYGIGMCFMYITIMGVAPQYFNRKRGLALGIIASGSGIGGLIFPFVMTPINNSLGAGWTYRVLGFIVLACDIIAVILVKDRVKRPLFQKKKLSDILKFDVFKHPPYRIWALAATIQLMPYFVPFYYLPSYARWLGLSDEQGSALVAVTSAMNFVGRIICGFVSDRIGPINTDILYLTLACLANFLIWTFAYSYGVLMAFAAVFGLVCGSYFTLVSPLTASILGMEKFPTGLSFVILFNVISIFGVNISNAIEDATSAEPYFAYKMFSGSIYAASVLLMLWLKFTVNRKVFVKVPPLINTCPLVILGFYQGVVLSRDLGSSTTFAHA</sequence>
<comment type="caution">
    <text evidence="6">The sequence shown here is derived from an EMBL/GenBank/DDBJ whole genome shotgun (WGS) entry which is preliminary data.</text>
</comment>
<feature type="transmembrane region" description="Helical" evidence="4">
    <location>
        <begin position="115"/>
        <end position="133"/>
    </location>
</feature>
<feature type="transmembrane region" description="Helical" evidence="4">
    <location>
        <begin position="202"/>
        <end position="221"/>
    </location>
</feature>
<dbReference type="InterPro" id="IPR036259">
    <property type="entry name" value="MFS_trans_sf"/>
</dbReference>
<keyword evidence="7" id="KW-1185">Reference proteome</keyword>
<dbReference type="AlphaFoldDB" id="A0A068RQ40"/>
<dbReference type="Pfam" id="PF07690">
    <property type="entry name" value="MFS_1"/>
    <property type="match status" value="1"/>
</dbReference>
<feature type="domain" description="Major facilitator superfamily (MFS) profile" evidence="5">
    <location>
        <begin position="115"/>
        <end position="519"/>
    </location>
</feature>
<dbReference type="CDD" id="cd17352">
    <property type="entry name" value="MFS_MCT_SLC16"/>
    <property type="match status" value="1"/>
</dbReference>
<keyword evidence="4" id="KW-0812">Transmembrane</keyword>
<dbReference type="PANTHER" id="PTHR11360:SF315">
    <property type="entry name" value="TRANSPORTER MCH2-RELATED"/>
    <property type="match status" value="1"/>
</dbReference>
<gene>
    <name evidence="6" type="ORF">LCOR_02709.1</name>
</gene>
<dbReference type="GO" id="GO:0022857">
    <property type="term" value="F:transmembrane transporter activity"/>
    <property type="evidence" value="ECO:0007669"/>
    <property type="project" value="InterPro"/>
</dbReference>
<feature type="transmembrane region" description="Helical" evidence="4">
    <location>
        <begin position="260"/>
        <end position="279"/>
    </location>
</feature>
<dbReference type="InterPro" id="IPR020846">
    <property type="entry name" value="MFS_dom"/>
</dbReference>
<dbReference type="SUPFAM" id="SSF103473">
    <property type="entry name" value="MFS general substrate transporter"/>
    <property type="match status" value="1"/>
</dbReference>
<evidence type="ECO:0000313" key="7">
    <source>
        <dbReference type="Proteomes" id="UP000027586"/>
    </source>
</evidence>
<reference evidence="6" key="1">
    <citation type="submission" date="2013-08" db="EMBL/GenBank/DDBJ databases">
        <title>Gene expansion shapes genome architecture in the human pathogen Lichtheimia corymbifera: an evolutionary genomics analysis in the ancient terrestrial Mucorales (Mucoromycotina).</title>
        <authorList>
            <person name="Schwartze V.U."/>
            <person name="Winter S."/>
            <person name="Shelest E."/>
            <person name="Marcet-Houben M."/>
            <person name="Horn F."/>
            <person name="Wehner S."/>
            <person name="Hoffmann K."/>
            <person name="Riege K."/>
            <person name="Sammeth M."/>
            <person name="Nowrousian M."/>
            <person name="Valiante V."/>
            <person name="Linde J."/>
            <person name="Jacobsen I.D."/>
            <person name="Marz M."/>
            <person name="Brakhage A.A."/>
            <person name="Gabaldon T."/>
            <person name="Bocker S."/>
            <person name="Voigt K."/>
        </authorList>
    </citation>
    <scope>NUCLEOTIDE SEQUENCE [LARGE SCALE GENOMIC DNA]</scope>
    <source>
        <strain evidence="6">FSU 9682</strain>
    </source>
</reference>
<dbReference type="InterPro" id="IPR011701">
    <property type="entry name" value="MFS"/>
</dbReference>
<dbReference type="PANTHER" id="PTHR11360">
    <property type="entry name" value="MONOCARBOXYLATE TRANSPORTER"/>
    <property type="match status" value="1"/>
</dbReference>
<feature type="transmembrane region" description="Helical" evidence="4">
    <location>
        <begin position="291"/>
        <end position="311"/>
    </location>
</feature>
<feature type="transmembrane region" description="Helical" evidence="4">
    <location>
        <begin position="429"/>
        <end position="450"/>
    </location>
</feature>
<feature type="transmembrane region" description="Helical" evidence="4">
    <location>
        <begin position="493"/>
        <end position="514"/>
    </location>
</feature>
<feature type="compositionally biased region" description="Basic and acidic residues" evidence="3">
    <location>
        <begin position="72"/>
        <end position="84"/>
    </location>
</feature>
<feature type="transmembrane region" description="Helical" evidence="4">
    <location>
        <begin position="462"/>
        <end position="481"/>
    </location>
</feature>
<dbReference type="VEuPathDB" id="FungiDB:LCOR_02709.1"/>
<evidence type="ECO:0000256" key="4">
    <source>
        <dbReference type="SAM" id="Phobius"/>
    </source>
</evidence>
<evidence type="ECO:0000259" key="5">
    <source>
        <dbReference type="PROSITE" id="PS50850"/>
    </source>
</evidence>
<dbReference type="OrthoDB" id="6499973at2759"/>
<evidence type="ECO:0000256" key="1">
    <source>
        <dbReference type="ARBA" id="ARBA00004141"/>
    </source>
</evidence>
<evidence type="ECO:0000256" key="3">
    <source>
        <dbReference type="SAM" id="MobiDB-lite"/>
    </source>
</evidence>
<evidence type="ECO:0000313" key="6">
    <source>
        <dbReference type="EMBL" id="CDH51046.1"/>
    </source>
</evidence>
<accession>A0A068RQ40</accession>
<feature type="compositionally biased region" description="Polar residues" evidence="3">
    <location>
        <begin position="61"/>
        <end position="71"/>
    </location>
</feature>
<dbReference type="Gene3D" id="1.20.1250.20">
    <property type="entry name" value="MFS general substrate transporter like domains"/>
    <property type="match status" value="1"/>
</dbReference>
<keyword evidence="4" id="KW-0472">Membrane</keyword>
<dbReference type="GO" id="GO:0016020">
    <property type="term" value="C:membrane"/>
    <property type="evidence" value="ECO:0007669"/>
    <property type="project" value="UniProtKB-SubCell"/>
</dbReference>
<dbReference type="InterPro" id="IPR050327">
    <property type="entry name" value="Proton-linked_MCT"/>
</dbReference>
<feature type="transmembrane region" description="Helical" evidence="4">
    <location>
        <begin position="233"/>
        <end position="253"/>
    </location>
</feature>
<dbReference type="Proteomes" id="UP000027586">
    <property type="component" value="Unassembled WGS sequence"/>
</dbReference>
<feature type="transmembrane region" description="Helical" evidence="4">
    <location>
        <begin position="406"/>
        <end position="423"/>
    </location>
</feature>
<organism evidence="6 7">
    <name type="scientific">Lichtheimia corymbifera JMRC:FSU:9682</name>
    <dbReference type="NCBI Taxonomy" id="1263082"/>
    <lineage>
        <taxon>Eukaryota</taxon>
        <taxon>Fungi</taxon>
        <taxon>Fungi incertae sedis</taxon>
        <taxon>Mucoromycota</taxon>
        <taxon>Mucoromycotina</taxon>
        <taxon>Mucoromycetes</taxon>
        <taxon>Mucorales</taxon>
        <taxon>Lichtheimiaceae</taxon>
        <taxon>Lichtheimia</taxon>
    </lineage>
</organism>
<feature type="transmembrane region" description="Helical" evidence="4">
    <location>
        <begin position="170"/>
        <end position="195"/>
    </location>
</feature>
<feature type="transmembrane region" description="Helical" evidence="4">
    <location>
        <begin position="339"/>
        <end position="359"/>
    </location>
</feature>
<feature type="region of interest" description="Disordered" evidence="3">
    <location>
        <begin position="54"/>
        <end position="106"/>
    </location>
</feature>
<feature type="transmembrane region" description="Helical" evidence="4">
    <location>
        <begin position="526"/>
        <end position="544"/>
    </location>
</feature>
<name>A0A068RQ40_9FUNG</name>
<evidence type="ECO:0000256" key="2">
    <source>
        <dbReference type="ARBA" id="ARBA00006727"/>
    </source>
</evidence>
<dbReference type="EMBL" id="CBTN010000008">
    <property type="protein sequence ID" value="CDH51046.1"/>
    <property type="molecule type" value="Genomic_DNA"/>
</dbReference>
<proteinExistence type="inferred from homology"/>
<feature type="transmembrane region" description="Helical" evidence="4">
    <location>
        <begin position="374"/>
        <end position="394"/>
    </location>
</feature>